<keyword evidence="3" id="KW-1185">Reference proteome</keyword>
<dbReference type="Proteomes" id="UP001497497">
    <property type="component" value="Unassembled WGS sequence"/>
</dbReference>
<proteinExistence type="predicted"/>
<protein>
    <submittedName>
        <fullName evidence="2">Uncharacterized protein</fullName>
    </submittedName>
</protein>
<comment type="caution">
    <text evidence="2">The sequence shown here is derived from an EMBL/GenBank/DDBJ whole genome shotgun (WGS) entry which is preliminary data.</text>
</comment>
<gene>
    <name evidence="2" type="ORF">GSLYS_00000524001</name>
</gene>
<feature type="region of interest" description="Disordered" evidence="1">
    <location>
        <begin position="145"/>
        <end position="178"/>
    </location>
</feature>
<sequence>MATTSSIQNGIYRSVPPCSATDTFTDDMTTNRRQKSRTAPVYLTTPDDFAIRFKSQPTARPKIVELDWSSVNYENQRSSVQRFPLTRAKMYTGLSKTKSPLDGNQPNSLEDHNFHIKIYPARIAKNPRTVSQSPQTYVQFTPQTHRSDVRVHENKSTRSRSHTFSSTRNWAKSAGGVDHRRGRAFRNDAIREDVQRVDDDHVYNSSLIHSLGEKWDDLGSLPPPKKVVPKRDLPWVFRYKVNKGNSILSQIMASKPTQSNLPKVIPSRFSGWEKRTMVKRNSLLSRDV</sequence>
<reference evidence="2 3" key="1">
    <citation type="submission" date="2024-04" db="EMBL/GenBank/DDBJ databases">
        <authorList>
            <consortium name="Genoscope - CEA"/>
            <person name="William W."/>
        </authorList>
    </citation>
    <scope>NUCLEOTIDE SEQUENCE [LARGE SCALE GENOMIC DNA]</scope>
</reference>
<dbReference type="AlphaFoldDB" id="A0AAV2GY39"/>
<evidence type="ECO:0000256" key="1">
    <source>
        <dbReference type="SAM" id="MobiDB-lite"/>
    </source>
</evidence>
<accession>A0AAV2GY39</accession>
<name>A0AAV2GY39_LYMST</name>
<evidence type="ECO:0000313" key="3">
    <source>
        <dbReference type="Proteomes" id="UP001497497"/>
    </source>
</evidence>
<dbReference type="EMBL" id="CAXITT010000004">
    <property type="protein sequence ID" value="CAL1526347.1"/>
    <property type="molecule type" value="Genomic_DNA"/>
</dbReference>
<feature type="compositionally biased region" description="Basic and acidic residues" evidence="1">
    <location>
        <begin position="145"/>
        <end position="156"/>
    </location>
</feature>
<evidence type="ECO:0000313" key="2">
    <source>
        <dbReference type="EMBL" id="CAL1526347.1"/>
    </source>
</evidence>
<organism evidence="2 3">
    <name type="scientific">Lymnaea stagnalis</name>
    <name type="common">Great pond snail</name>
    <name type="synonym">Helix stagnalis</name>
    <dbReference type="NCBI Taxonomy" id="6523"/>
    <lineage>
        <taxon>Eukaryota</taxon>
        <taxon>Metazoa</taxon>
        <taxon>Spiralia</taxon>
        <taxon>Lophotrochozoa</taxon>
        <taxon>Mollusca</taxon>
        <taxon>Gastropoda</taxon>
        <taxon>Heterobranchia</taxon>
        <taxon>Euthyneura</taxon>
        <taxon>Panpulmonata</taxon>
        <taxon>Hygrophila</taxon>
        <taxon>Lymnaeoidea</taxon>
        <taxon>Lymnaeidae</taxon>
        <taxon>Lymnaea</taxon>
    </lineage>
</organism>